<evidence type="ECO:0000259" key="2">
    <source>
        <dbReference type="Pfam" id="PF13670"/>
    </source>
</evidence>
<dbReference type="Pfam" id="PF13670">
    <property type="entry name" value="PepSY_2"/>
    <property type="match status" value="1"/>
</dbReference>
<feature type="signal peptide" evidence="1">
    <location>
        <begin position="1"/>
        <end position="28"/>
    </location>
</feature>
<evidence type="ECO:0000313" key="3">
    <source>
        <dbReference type="EMBL" id="MDR4127112.1"/>
    </source>
</evidence>
<dbReference type="Proteomes" id="UP001232156">
    <property type="component" value="Unassembled WGS sequence"/>
</dbReference>
<dbReference type="EMBL" id="JAUZQE010000055">
    <property type="protein sequence ID" value="MDR4127112.1"/>
    <property type="molecule type" value="Genomic_DNA"/>
</dbReference>
<evidence type="ECO:0000256" key="1">
    <source>
        <dbReference type="SAM" id="SignalP"/>
    </source>
</evidence>
<sequence>MSNLIKKSAIAIVLGGAAAMAGLTFAQADTVSSTAATLVAQATTPSTGGAAARSQWLNLGQIYERVVAAGYTDVREIEREKDGYEVKAKDAQGRSVKLYMEPVEGKIVKEKVRDDD</sequence>
<feature type="chain" id="PRO_5046235202" evidence="1">
    <location>
        <begin position="29"/>
        <end position="116"/>
    </location>
</feature>
<gene>
    <name evidence="3" type="ORF">Q8947_14115</name>
</gene>
<dbReference type="RefSeq" id="WP_347287659.1">
    <property type="nucleotide sequence ID" value="NZ_JAUZQE010000055.1"/>
</dbReference>
<keyword evidence="1" id="KW-0732">Signal</keyword>
<evidence type="ECO:0000313" key="4">
    <source>
        <dbReference type="Proteomes" id="UP001232156"/>
    </source>
</evidence>
<keyword evidence="4" id="KW-1185">Reference proteome</keyword>
<reference evidence="3 4" key="1">
    <citation type="submission" date="2023-08" db="EMBL/GenBank/DDBJ databases">
        <title>Alcaligenaceae gen. nov., a novel taxon isolated from the sludge of Yixing Pesticide Factory.</title>
        <authorList>
            <person name="Ruan L."/>
        </authorList>
    </citation>
    <scope>NUCLEOTIDE SEQUENCE [LARGE SCALE GENOMIC DNA]</scope>
    <source>
        <strain evidence="3 4">LG-2</strain>
    </source>
</reference>
<proteinExistence type="predicted"/>
<accession>A0ABU1D9I2</accession>
<protein>
    <submittedName>
        <fullName evidence="3">PepSY domain-containing protein</fullName>
    </submittedName>
</protein>
<name>A0ABU1D9I2_9BURK</name>
<organism evidence="3 4">
    <name type="scientific">Yanghanlia caeni</name>
    <dbReference type="NCBI Taxonomy" id="3064283"/>
    <lineage>
        <taxon>Bacteria</taxon>
        <taxon>Pseudomonadati</taxon>
        <taxon>Pseudomonadota</taxon>
        <taxon>Betaproteobacteria</taxon>
        <taxon>Burkholderiales</taxon>
        <taxon>Alcaligenaceae</taxon>
        <taxon>Yanghanlia</taxon>
    </lineage>
</organism>
<feature type="domain" description="PepSY" evidence="2">
    <location>
        <begin position="36"/>
        <end position="111"/>
    </location>
</feature>
<dbReference type="InterPro" id="IPR025711">
    <property type="entry name" value="PepSY"/>
</dbReference>
<comment type="caution">
    <text evidence="3">The sequence shown here is derived from an EMBL/GenBank/DDBJ whole genome shotgun (WGS) entry which is preliminary data.</text>
</comment>